<dbReference type="SUPFAM" id="SSF52518">
    <property type="entry name" value="Thiamin diphosphate-binding fold (THDP-binding)"/>
    <property type="match status" value="1"/>
</dbReference>
<evidence type="ECO:0000256" key="3">
    <source>
        <dbReference type="ARBA" id="ARBA00023052"/>
    </source>
</evidence>
<dbReference type="RefSeq" id="WP_093408977.1">
    <property type="nucleotide sequence ID" value="NZ_BOPD01000038.1"/>
</dbReference>
<dbReference type="GO" id="GO:0004739">
    <property type="term" value="F:pyruvate dehydrogenase (acetyl-transferring) activity"/>
    <property type="evidence" value="ECO:0007669"/>
    <property type="project" value="TreeGrafter"/>
</dbReference>
<gene>
    <name evidence="6" type="ORF">Vse01_50650</name>
</gene>
<keyword evidence="7" id="KW-1185">Reference proteome</keyword>
<dbReference type="Proteomes" id="UP000607311">
    <property type="component" value="Unassembled WGS sequence"/>
</dbReference>
<evidence type="ECO:0000256" key="1">
    <source>
        <dbReference type="ARBA" id="ARBA00001964"/>
    </source>
</evidence>
<feature type="region of interest" description="Disordered" evidence="4">
    <location>
        <begin position="310"/>
        <end position="333"/>
    </location>
</feature>
<dbReference type="PANTHER" id="PTHR11516">
    <property type="entry name" value="PYRUVATE DEHYDROGENASE E1 COMPONENT, ALPHA SUBUNIT BACTERIAL AND ORGANELLAR"/>
    <property type="match status" value="1"/>
</dbReference>
<dbReference type="InterPro" id="IPR029061">
    <property type="entry name" value="THDP-binding"/>
</dbReference>
<dbReference type="InterPro" id="IPR001017">
    <property type="entry name" value="DH_E1"/>
</dbReference>
<evidence type="ECO:0000256" key="2">
    <source>
        <dbReference type="ARBA" id="ARBA00023002"/>
    </source>
</evidence>
<evidence type="ECO:0000259" key="5">
    <source>
        <dbReference type="Pfam" id="PF00676"/>
    </source>
</evidence>
<keyword evidence="2" id="KW-0560">Oxidoreductase</keyword>
<feature type="domain" description="Dehydrogenase E1 component" evidence="5">
    <location>
        <begin position="25"/>
        <end position="321"/>
    </location>
</feature>
<dbReference type="InterPro" id="IPR050642">
    <property type="entry name" value="PDH_E1_Alpha_Subunit"/>
</dbReference>
<accession>A0A9W5UUU5</accession>
<sequence length="333" mass="35135">MTTAVAPARSAEPAAPDPVAMFASMVLIRVFEERMMELRTAGEVIGPVHPYVGQEAIAVGVCAALTQADSLVSHYRGHGHAIARGVDLDALTAELFGRAAGLCGGKAAALISDSRTNLLMSSGIVGAGVPVAAGAAMAAQVRGEPAVSVAFIGDGALGSGAVHETLTIAAVQRLPLVLVCEHNGYQAGNRTEEVYPEVSLLRLAEAHRVRAVGIDGNDVAAVATAAHDAVRLARGGGGPTFIEARTYLTRFHLQFERPSPEVRPSDEMAAWRARDPIDTARQSPPLRDRLSDADVEAIWERARERVERAVETARSSPWPAPEEAATHVWAEEP</sequence>
<dbReference type="Gene3D" id="3.40.50.970">
    <property type="match status" value="1"/>
</dbReference>
<dbReference type="PANTHER" id="PTHR11516:SF60">
    <property type="entry name" value="PYRUVATE DEHYDROGENASE E1 COMPONENT SUBUNIT ALPHA"/>
    <property type="match status" value="1"/>
</dbReference>
<dbReference type="CDD" id="cd02000">
    <property type="entry name" value="TPP_E1_PDC_ADC_BCADC"/>
    <property type="match status" value="1"/>
</dbReference>
<dbReference type="Pfam" id="PF00676">
    <property type="entry name" value="E1_dh"/>
    <property type="match status" value="1"/>
</dbReference>
<dbReference type="GO" id="GO:0000287">
    <property type="term" value="F:magnesium ion binding"/>
    <property type="evidence" value="ECO:0007669"/>
    <property type="project" value="UniProtKB-ARBA"/>
</dbReference>
<name>A0A9W5UUU5_9ACTN</name>
<proteinExistence type="predicted"/>
<evidence type="ECO:0000313" key="7">
    <source>
        <dbReference type="Proteomes" id="UP000607311"/>
    </source>
</evidence>
<protein>
    <submittedName>
        <fullName evidence="6">Acetoin:2,6-dichlorophenolindophenol oxidoreductase subunit alpha</fullName>
    </submittedName>
</protein>
<dbReference type="OrthoDB" id="9766715at2"/>
<evidence type="ECO:0000313" key="6">
    <source>
        <dbReference type="EMBL" id="GIJ35917.1"/>
    </source>
</evidence>
<comment type="caution">
    <text evidence="6">The sequence shown here is derived from an EMBL/GenBank/DDBJ whole genome shotgun (WGS) entry which is preliminary data.</text>
</comment>
<comment type="cofactor">
    <cofactor evidence="1">
        <name>thiamine diphosphate</name>
        <dbReference type="ChEBI" id="CHEBI:58937"/>
    </cofactor>
</comment>
<dbReference type="EMBL" id="BOPD01000038">
    <property type="protein sequence ID" value="GIJ35917.1"/>
    <property type="molecule type" value="Genomic_DNA"/>
</dbReference>
<reference evidence="6" key="1">
    <citation type="submission" date="2021-01" db="EMBL/GenBank/DDBJ databases">
        <title>Whole genome shotgun sequence of Verrucosispora sediminis NBRC 107745.</title>
        <authorList>
            <person name="Komaki H."/>
            <person name="Tamura T."/>
        </authorList>
    </citation>
    <scope>NUCLEOTIDE SEQUENCE</scope>
    <source>
        <strain evidence="6">NBRC 107745</strain>
    </source>
</reference>
<evidence type="ECO:0000256" key="4">
    <source>
        <dbReference type="SAM" id="MobiDB-lite"/>
    </source>
</evidence>
<dbReference type="GO" id="GO:0006086">
    <property type="term" value="P:pyruvate decarboxylation to acetyl-CoA"/>
    <property type="evidence" value="ECO:0007669"/>
    <property type="project" value="TreeGrafter"/>
</dbReference>
<keyword evidence="3" id="KW-0786">Thiamine pyrophosphate</keyword>
<organism evidence="6 7">
    <name type="scientific">Micromonospora sediminimaris</name>
    <dbReference type="NCBI Taxonomy" id="547162"/>
    <lineage>
        <taxon>Bacteria</taxon>
        <taxon>Bacillati</taxon>
        <taxon>Actinomycetota</taxon>
        <taxon>Actinomycetes</taxon>
        <taxon>Micromonosporales</taxon>
        <taxon>Micromonosporaceae</taxon>
        <taxon>Micromonospora</taxon>
    </lineage>
</organism>
<dbReference type="AlphaFoldDB" id="A0A9W5UUU5"/>